<gene>
    <name evidence="1" type="ORF">WKV44_03410</name>
</gene>
<keyword evidence="2" id="KW-1185">Reference proteome</keyword>
<evidence type="ECO:0000313" key="2">
    <source>
        <dbReference type="Proteomes" id="UP001466331"/>
    </source>
</evidence>
<dbReference type="EMBL" id="JBCHKQ010000001">
    <property type="protein sequence ID" value="MEM5947585.1"/>
    <property type="molecule type" value="Genomic_DNA"/>
</dbReference>
<dbReference type="PANTHER" id="PTHR41774">
    <property type="match status" value="1"/>
</dbReference>
<dbReference type="InterPro" id="IPR015867">
    <property type="entry name" value="N-reg_PII/ATP_PRibTrfase_C"/>
</dbReference>
<dbReference type="RefSeq" id="WP_420069028.1">
    <property type="nucleotide sequence ID" value="NZ_JBCHKQ010000001.1"/>
</dbReference>
<organism evidence="1 2">
    <name type="scientific">Rarispira pelagica</name>
    <dbReference type="NCBI Taxonomy" id="3141764"/>
    <lineage>
        <taxon>Bacteria</taxon>
        <taxon>Pseudomonadati</taxon>
        <taxon>Spirochaetota</taxon>
        <taxon>Spirochaetia</taxon>
        <taxon>Winmispirales</taxon>
        <taxon>Winmispiraceae</taxon>
        <taxon>Rarispira</taxon>
    </lineage>
</organism>
<dbReference type="InterPro" id="IPR036069">
    <property type="entry name" value="DUF34/NIF3_sf"/>
</dbReference>
<name>A0ABU9UA88_9SPIR</name>
<protein>
    <submittedName>
        <fullName evidence="1">NGG1p interacting factor NIF3</fullName>
    </submittedName>
</protein>
<proteinExistence type="predicted"/>
<reference evidence="1 2" key="1">
    <citation type="submission" date="2024-03" db="EMBL/GenBank/DDBJ databases">
        <title>Ignisphaera cupida sp. nov., a hyperthermophilic hydrolytic archaeon from a hot spring of Kamchatka, and proposal of Ignisphaeraceae fam. nov.</title>
        <authorList>
            <person name="Podosokorskaya O.A."/>
            <person name="Elcheninov A.G."/>
            <person name="Maltseva A.I."/>
            <person name="Zayulina K.S."/>
            <person name="Novikov A."/>
            <person name="Merkel A.Y."/>
        </authorList>
    </citation>
    <scope>NUCLEOTIDE SEQUENCE [LARGE SCALE GENOMIC DNA]</scope>
    <source>
        <strain evidence="1 2">38H-sp</strain>
    </source>
</reference>
<sequence length="111" mass="12403">MADLYRFEFYVPVSHAEEVKAAVFSAGAGRYEGYDMCAWETRGTGQFRPLAGSNPFIGSYGAVEKVEELKVECVCEASVMPDVLRAFFEAHPYEEPAYAIFKMYDVSSFIG</sequence>
<comment type="caution">
    <text evidence="1">The sequence shown here is derived from an EMBL/GenBank/DDBJ whole genome shotgun (WGS) entry which is preliminary data.</text>
</comment>
<evidence type="ECO:0000313" key="1">
    <source>
        <dbReference type="EMBL" id="MEM5947585.1"/>
    </source>
</evidence>
<dbReference type="Proteomes" id="UP001466331">
    <property type="component" value="Unassembled WGS sequence"/>
</dbReference>
<dbReference type="Gene3D" id="3.30.70.120">
    <property type="match status" value="1"/>
</dbReference>
<dbReference type="PANTHER" id="PTHR41774:SF1">
    <property type="entry name" value="NGG1P INTERACTING FACTOR NIF3"/>
    <property type="match status" value="1"/>
</dbReference>
<accession>A0ABU9UA88</accession>
<dbReference type="SUPFAM" id="SSF102705">
    <property type="entry name" value="NIF3 (NGG1p interacting factor 3)-like"/>
    <property type="match status" value="1"/>
</dbReference>